<keyword evidence="6" id="KW-0282">Flagellum</keyword>
<dbReference type="InterPro" id="IPR017585">
    <property type="entry name" value="SAF_FlgA"/>
</dbReference>
<dbReference type="Gene3D" id="2.30.30.760">
    <property type="match status" value="1"/>
</dbReference>
<dbReference type="InterPro" id="IPR013974">
    <property type="entry name" value="SAF"/>
</dbReference>
<keyword evidence="6" id="KW-0969">Cilium</keyword>
<feature type="signal peptide" evidence="4">
    <location>
        <begin position="1"/>
        <end position="24"/>
    </location>
</feature>
<protein>
    <submittedName>
        <fullName evidence="6">Flagella basal body P-ring formation protein FlgA</fullName>
    </submittedName>
</protein>
<sequence>MTRHALAIVLAAAVLAPSGQSARADDTVLARIALAEAALARTSSLGEIRSVPKLKRAVTVKDPLVRIGDLVDHAGSLAGVPVFRAPDIGTTGIVSANQVMEALRPYRMFRVDLGDVAEIEVTRAGRVFTSGEIHARILQAYSGQYGLGDAANLSLTVERDIRAFAVEASSSGELVVQRSSYDPRSNRFDITFEVPGSFAARRIPLRFTGTLLEMVETVTAARSMQRGETIKATDVVVERRPKTEVPTDSMTVGDRVAGFAVRQSLRSGQPIRRNDLMKPDLVRRDETVTLIYEAPGLLLTTRGKALEAGAEGDTVSIVNQQSKRTVQGVVSGPGQVTMVSNKPHVVAAASLDPAAAPRTAPKPE</sequence>
<dbReference type="EMBL" id="NPEX01000029">
    <property type="protein sequence ID" value="RAI44936.1"/>
    <property type="molecule type" value="Genomic_DNA"/>
</dbReference>
<dbReference type="GO" id="GO:0042597">
    <property type="term" value="C:periplasmic space"/>
    <property type="evidence" value="ECO:0007669"/>
    <property type="project" value="UniProtKB-SubCell"/>
</dbReference>
<evidence type="ECO:0000256" key="3">
    <source>
        <dbReference type="ARBA" id="ARBA00022764"/>
    </source>
</evidence>
<feature type="chain" id="PRO_5016433515" evidence="4">
    <location>
        <begin position="25"/>
        <end position="364"/>
    </location>
</feature>
<evidence type="ECO:0000259" key="5">
    <source>
        <dbReference type="SMART" id="SM00858"/>
    </source>
</evidence>
<name>A0A327L396_9BRAD</name>
<dbReference type="PANTHER" id="PTHR36307">
    <property type="entry name" value="FLAGELLA BASAL BODY P-RING FORMATION PROTEIN FLGA"/>
    <property type="match status" value="1"/>
</dbReference>
<keyword evidence="3" id="KW-0574">Periplasm</keyword>
<dbReference type="CDD" id="cd11614">
    <property type="entry name" value="SAF_CpaB_FlgA_like"/>
    <property type="match status" value="1"/>
</dbReference>
<feature type="domain" description="SAF" evidence="5">
    <location>
        <begin position="215"/>
        <end position="277"/>
    </location>
</feature>
<keyword evidence="7" id="KW-1185">Reference proteome</keyword>
<keyword evidence="6" id="KW-0966">Cell projection</keyword>
<dbReference type="SMART" id="SM00858">
    <property type="entry name" value="SAF"/>
    <property type="match status" value="1"/>
</dbReference>
<comment type="subcellular location">
    <subcellularLocation>
        <location evidence="1">Periplasm</location>
    </subcellularLocation>
</comment>
<evidence type="ECO:0000313" key="7">
    <source>
        <dbReference type="Proteomes" id="UP000249130"/>
    </source>
</evidence>
<dbReference type="Gene3D" id="3.90.1210.10">
    <property type="entry name" value="Antifreeze-like/N-acetylneuraminic acid synthase C-terminal domain"/>
    <property type="match status" value="1"/>
</dbReference>
<reference evidence="6 7" key="1">
    <citation type="submission" date="2017-07" db="EMBL/GenBank/DDBJ databases">
        <title>Draft Genome Sequences of Select Purple Nonsulfur Bacteria.</title>
        <authorList>
            <person name="Lasarre B."/>
            <person name="Mckinlay J.B."/>
        </authorList>
    </citation>
    <scope>NUCLEOTIDE SEQUENCE [LARGE SCALE GENOMIC DNA]</scope>
    <source>
        <strain evidence="6 7">DSM 5909</strain>
    </source>
</reference>
<keyword evidence="2 4" id="KW-0732">Signal</keyword>
<dbReference type="GO" id="GO:0044780">
    <property type="term" value="P:bacterial-type flagellum assembly"/>
    <property type="evidence" value="ECO:0007669"/>
    <property type="project" value="InterPro"/>
</dbReference>
<dbReference type="AlphaFoldDB" id="A0A327L396"/>
<dbReference type="NCBIfam" id="TIGR03170">
    <property type="entry name" value="flgA_cterm"/>
    <property type="match status" value="1"/>
</dbReference>
<dbReference type="RefSeq" id="WP_111418234.1">
    <property type="nucleotide sequence ID" value="NZ_NPEX01000029.1"/>
</dbReference>
<comment type="caution">
    <text evidence="6">The sequence shown here is derived from an EMBL/GenBank/DDBJ whole genome shotgun (WGS) entry which is preliminary data.</text>
</comment>
<dbReference type="PANTHER" id="PTHR36307:SF1">
    <property type="entry name" value="FLAGELLA BASAL BODY P-RING FORMATION PROTEIN FLGA"/>
    <property type="match status" value="1"/>
</dbReference>
<evidence type="ECO:0000256" key="1">
    <source>
        <dbReference type="ARBA" id="ARBA00004418"/>
    </source>
</evidence>
<organism evidence="6 7">
    <name type="scientific">Rhodoplanes roseus</name>
    <dbReference type="NCBI Taxonomy" id="29409"/>
    <lineage>
        <taxon>Bacteria</taxon>
        <taxon>Pseudomonadati</taxon>
        <taxon>Pseudomonadota</taxon>
        <taxon>Alphaproteobacteria</taxon>
        <taxon>Hyphomicrobiales</taxon>
        <taxon>Nitrobacteraceae</taxon>
        <taxon>Rhodoplanes</taxon>
    </lineage>
</organism>
<dbReference type="Proteomes" id="UP000249130">
    <property type="component" value="Unassembled WGS sequence"/>
</dbReference>
<evidence type="ECO:0000313" key="6">
    <source>
        <dbReference type="EMBL" id="RAI44936.1"/>
    </source>
</evidence>
<dbReference type="OrthoDB" id="5323072at2"/>
<dbReference type="InterPro" id="IPR039246">
    <property type="entry name" value="Flagellar_FlgA"/>
</dbReference>
<proteinExistence type="predicted"/>
<evidence type="ECO:0000256" key="2">
    <source>
        <dbReference type="ARBA" id="ARBA00022729"/>
    </source>
</evidence>
<evidence type="ECO:0000256" key="4">
    <source>
        <dbReference type="SAM" id="SignalP"/>
    </source>
</evidence>
<dbReference type="Pfam" id="PF13144">
    <property type="entry name" value="ChapFlgA"/>
    <property type="match status" value="1"/>
</dbReference>
<accession>A0A327L396</accession>
<gene>
    <name evidence="6" type="ORF">CH341_06535</name>
</gene>